<reference evidence="1" key="1">
    <citation type="journal article" date="2019" name="Sci. Rep.">
        <title>Draft genome of Tanacetum cinerariifolium, the natural source of mosquito coil.</title>
        <authorList>
            <person name="Yamashiro T."/>
            <person name="Shiraishi A."/>
            <person name="Satake H."/>
            <person name="Nakayama K."/>
        </authorList>
    </citation>
    <scope>NUCLEOTIDE SEQUENCE</scope>
</reference>
<accession>A0A699WVK3</accession>
<proteinExistence type="predicted"/>
<dbReference type="AlphaFoldDB" id="A0A699WVK3"/>
<name>A0A699WVK3_TANCI</name>
<protein>
    <submittedName>
        <fullName evidence="1">Uncharacterized protein</fullName>
    </submittedName>
</protein>
<comment type="caution">
    <text evidence="1">The sequence shown here is derived from an EMBL/GenBank/DDBJ whole genome shotgun (WGS) entry which is preliminary data.</text>
</comment>
<organism evidence="1">
    <name type="scientific">Tanacetum cinerariifolium</name>
    <name type="common">Dalmatian daisy</name>
    <name type="synonym">Chrysanthemum cinerariifolium</name>
    <dbReference type="NCBI Taxonomy" id="118510"/>
    <lineage>
        <taxon>Eukaryota</taxon>
        <taxon>Viridiplantae</taxon>
        <taxon>Streptophyta</taxon>
        <taxon>Embryophyta</taxon>
        <taxon>Tracheophyta</taxon>
        <taxon>Spermatophyta</taxon>
        <taxon>Magnoliopsida</taxon>
        <taxon>eudicotyledons</taxon>
        <taxon>Gunneridae</taxon>
        <taxon>Pentapetalae</taxon>
        <taxon>asterids</taxon>
        <taxon>campanulids</taxon>
        <taxon>Asterales</taxon>
        <taxon>Asteraceae</taxon>
        <taxon>Asteroideae</taxon>
        <taxon>Anthemideae</taxon>
        <taxon>Anthemidinae</taxon>
        <taxon>Tanacetum</taxon>
    </lineage>
</organism>
<sequence length="76" mass="8158">PATQQLLLSTSPAYDQAPLESFDAAAARAPRGQYDFVNTTEAGHGLICSLGHDAWTITRAADRVEDVGYVRDLHAS</sequence>
<gene>
    <name evidence="1" type="ORF">Tci_923594</name>
</gene>
<feature type="non-terminal residue" evidence="1">
    <location>
        <position position="1"/>
    </location>
</feature>
<feature type="non-terminal residue" evidence="1">
    <location>
        <position position="76"/>
    </location>
</feature>
<evidence type="ECO:0000313" key="1">
    <source>
        <dbReference type="EMBL" id="GFD51625.1"/>
    </source>
</evidence>
<dbReference type="EMBL" id="BKCJ011772445">
    <property type="protein sequence ID" value="GFD51625.1"/>
    <property type="molecule type" value="Genomic_DNA"/>
</dbReference>